<evidence type="ECO:0000313" key="7">
    <source>
        <dbReference type="EMBL" id="SHH73167.1"/>
    </source>
</evidence>
<evidence type="ECO:0000256" key="4">
    <source>
        <dbReference type="ARBA" id="ARBA00022989"/>
    </source>
</evidence>
<evidence type="ECO:0000256" key="2">
    <source>
        <dbReference type="ARBA" id="ARBA00007165"/>
    </source>
</evidence>
<organism evidence="7 8">
    <name type="scientific">Cognatishimia maritima</name>
    <dbReference type="NCBI Taxonomy" id="870908"/>
    <lineage>
        <taxon>Bacteria</taxon>
        <taxon>Pseudomonadati</taxon>
        <taxon>Pseudomonadota</taxon>
        <taxon>Alphaproteobacteria</taxon>
        <taxon>Rhodobacterales</taxon>
        <taxon>Paracoccaceae</taxon>
        <taxon>Cognatishimia</taxon>
    </lineage>
</organism>
<dbReference type="Proteomes" id="UP000184211">
    <property type="component" value="Unassembled WGS sequence"/>
</dbReference>
<protein>
    <recommendedName>
        <fullName evidence="6">SURF1-like protein</fullName>
    </recommendedName>
</protein>
<gene>
    <name evidence="7" type="ORF">SAMN04488044_3124</name>
</gene>
<dbReference type="GO" id="GO:0005886">
    <property type="term" value="C:plasma membrane"/>
    <property type="evidence" value="ECO:0007669"/>
    <property type="project" value="UniProtKB-SubCell"/>
</dbReference>
<dbReference type="InterPro" id="IPR002994">
    <property type="entry name" value="Surf1/Shy1"/>
</dbReference>
<keyword evidence="4 6" id="KW-1133">Transmembrane helix</keyword>
<keyword evidence="3 6" id="KW-0812">Transmembrane</keyword>
<evidence type="ECO:0000256" key="1">
    <source>
        <dbReference type="ARBA" id="ARBA00004370"/>
    </source>
</evidence>
<dbReference type="PROSITE" id="PS50895">
    <property type="entry name" value="SURF1"/>
    <property type="match status" value="1"/>
</dbReference>
<dbReference type="PANTHER" id="PTHR23427">
    <property type="entry name" value="SURFEIT LOCUS PROTEIN"/>
    <property type="match status" value="1"/>
</dbReference>
<dbReference type="RefSeq" id="WP_072793957.1">
    <property type="nucleotide sequence ID" value="NZ_FQWM01000008.1"/>
</dbReference>
<feature type="transmembrane region" description="Helical" evidence="6">
    <location>
        <begin position="195"/>
        <end position="216"/>
    </location>
</feature>
<keyword evidence="8" id="KW-1185">Reference proteome</keyword>
<evidence type="ECO:0000256" key="5">
    <source>
        <dbReference type="ARBA" id="ARBA00023136"/>
    </source>
</evidence>
<comment type="subcellular location">
    <subcellularLocation>
        <location evidence="6">Cell membrane</location>
        <topology evidence="6">Multi-pass membrane protein</topology>
    </subcellularLocation>
    <subcellularLocation>
        <location evidence="1">Membrane</location>
    </subcellularLocation>
</comment>
<comment type="caution">
    <text evidence="6">Lacks conserved residue(s) required for the propagation of feature annotation.</text>
</comment>
<dbReference type="CDD" id="cd06662">
    <property type="entry name" value="SURF1"/>
    <property type="match status" value="1"/>
</dbReference>
<evidence type="ECO:0000256" key="3">
    <source>
        <dbReference type="ARBA" id="ARBA00022692"/>
    </source>
</evidence>
<dbReference type="InterPro" id="IPR045214">
    <property type="entry name" value="Surf1/Surf4"/>
</dbReference>
<proteinExistence type="inferred from homology"/>
<dbReference type="Pfam" id="PF02104">
    <property type="entry name" value="SURF1"/>
    <property type="match status" value="1"/>
</dbReference>
<keyword evidence="5 6" id="KW-0472">Membrane</keyword>
<accession>A0A1M5VD65</accession>
<dbReference type="OrthoDB" id="6079986at2"/>
<dbReference type="STRING" id="870908.SAMN04488044_3124"/>
<dbReference type="AlphaFoldDB" id="A0A1M5VD65"/>
<comment type="similarity">
    <text evidence="2 6">Belongs to the SURF1 family.</text>
</comment>
<evidence type="ECO:0000313" key="8">
    <source>
        <dbReference type="Proteomes" id="UP000184211"/>
    </source>
</evidence>
<evidence type="ECO:0000256" key="6">
    <source>
        <dbReference type="RuleBase" id="RU363076"/>
    </source>
</evidence>
<sequence length="225" mass="25347">MRRLFLPLFFGIVGTAILLKLGFWQVDRLAWKEAELARIDAKIVDAPVAVPTAPTEEGDEYLPVVTTGRTETPELHVLASSKQTGAIYRIVTAFETAEGRRLLLDRGWVKPEAKNAERSPVTATIVGNLLWPNERNKYTPENDVSGNTWFARDIADMSAILNTEPILIVQRDKIDVAPEITPMPVTSTGIPNDHLQYAVTWFGLALVWIGMTLYYLRRMRTREKV</sequence>
<dbReference type="PANTHER" id="PTHR23427:SF2">
    <property type="entry name" value="SURFEIT LOCUS PROTEIN 1"/>
    <property type="match status" value="1"/>
</dbReference>
<name>A0A1M5VD65_9RHOB</name>
<keyword evidence="6" id="KW-1003">Cell membrane</keyword>
<dbReference type="EMBL" id="FQWM01000008">
    <property type="protein sequence ID" value="SHH73167.1"/>
    <property type="molecule type" value="Genomic_DNA"/>
</dbReference>
<reference evidence="8" key="1">
    <citation type="submission" date="2016-11" db="EMBL/GenBank/DDBJ databases">
        <authorList>
            <person name="Varghese N."/>
            <person name="Submissions S."/>
        </authorList>
    </citation>
    <scope>NUCLEOTIDE SEQUENCE [LARGE SCALE GENOMIC DNA]</scope>
    <source>
        <strain evidence="8">DSM 28223</strain>
    </source>
</reference>